<evidence type="ECO:0000256" key="2">
    <source>
        <dbReference type="SAM" id="Phobius"/>
    </source>
</evidence>
<feature type="compositionally biased region" description="Low complexity" evidence="1">
    <location>
        <begin position="238"/>
        <end position="250"/>
    </location>
</feature>
<keyword evidence="2" id="KW-0472">Membrane</keyword>
<proteinExistence type="predicted"/>
<feature type="transmembrane region" description="Helical" evidence="2">
    <location>
        <begin position="75"/>
        <end position="96"/>
    </location>
</feature>
<keyword evidence="4" id="KW-1185">Reference proteome</keyword>
<comment type="caution">
    <text evidence="3">The sequence shown here is derived from an EMBL/GenBank/DDBJ whole genome shotgun (WGS) entry which is preliminary data.</text>
</comment>
<accession>A0A835Y543</accession>
<gene>
    <name evidence="3" type="ORF">HYH03_006838</name>
</gene>
<dbReference type="AlphaFoldDB" id="A0A835Y543"/>
<dbReference type="OrthoDB" id="546164at2759"/>
<evidence type="ECO:0000313" key="3">
    <source>
        <dbReference type="EMBL" id="KAG2494903.1"/>
    </source>
</evidence>
<feature type="transmembrane region" description="Helical" evidence="2">
    <location>
        <begin position="150"/>
        <end position="172"/>
    </location>
</feature>
<keyword evidence="2" id="KW-0812">Transmembrane</keyword>
<evidence type="ECO:0000313" key="4">
    <source>
        <dbReference type="Proteomes" id="UP000612055"/>
    </source>
</evidence>
<organism evidence="3 4">
    <name type="scientific">Edaphochlamys debaryana</name>
    <dbReference type="NCBI Taxonomy" id="47281"/>
    <lineage>
        <taxon>Eukaryota</taxon>
        <taxon>Viridiplantae</taxon>
        <taxon>Chlorophyta</taxon>
        <taxon>core chlorophytes</taxon>
        <taxon>Chlorophyceae</taxon>
        <taxon>CS clade</taxon>
        <taxon>Chlamydomonadales</taxon>
        <taxon>Chlamydomonadales incertae sedis</taxon>
        <taxon>Edaphochlamys</taxon>
    </lineage>
</organism>
<evidence type="ECO:0000256" key="1">
    <source>
        <dbReference type="SAM" id="MobiDB-lite"/>
    </source>
</evidence>
<name>A0A835Y543_9CHLO</name>
<keyword evidence="2" id="KW-1133">Transmembrane helix</keyword>
<feature type="transmembrane region" description="Helical" evidence="2">
    <location>
        <begin position="21"/>
        <end position="46"/>
    </location>
</feature>
<reference evidence="3" key="1">
    <citation type="journal article" date="2020" name="bioRxiv">
        <title>Comparative genomics of Chlamydomonas.</title>
        <authorList>
            <person name="Craig R.J."/>
            <person name="Hasan A.R."/>
            <person name="Ness R.W."/>
            <person name="Keightley P.D."/>
        </authorList>
    </citation>
    <scope>NUCLEOTIDE SEQUENCE</scope>
    <source>
        <strain evidence="3">CCAP 11/70</strain>
    </source>
</reference>
<dbReference type="EMBL" id="JAEHOE010000027">
    <property type="protein sequence ID" value="KAG2494903.1"/>
    <property type="molecule type" value="Genomic_DNA"/>
</dbReference>
<protein>
    <submittedName>
        <fullName evidence="3">Uncharacterized protein</fullName>
    </submittedName>
</protein>
<feature type="region of interest" description="Disordered" evidence="1">
    <location>
        <begin position="223"/>
        <end position="250"/>
    </location>
</feature>
<sequence length="387" mass="38593">MVQLLQLAAQDVVQRKRVPRWFSASIQVPWGTVLSGFLAVVGWVLWLACSLKARSHTRGVVEGFGLSLKHEPPPLWAALPAGLLAAGVLAAAGLAARWRSRIGARVAAGGVPFPPLDRWLAPAAGLAGGPSSPPGPSAHTYFVTAASASAAAWALAALLVYLLAATAVWGAAVESVRAVSQAVKPYASTLEAAASVAAKAEVAAATLEAFGSALLHHSNPTAQAQAGAQAQNGPRTEAQAGPGAAAGAQGSARFPVPGGGCPPSCVDLSAFSRYLGDDTCTCNVIGGAFAAEAEAKAALRWLLPACIGLALLLAASSWLLLASATQSAHTEAEVASATVATCAAAAAAGEPGTNPVVRRLADWLGGKVGGGGAGGLGSVQYDPLMGE</sequence>
<dbReference type="Proteomes" id="UP000612055">
    <property type="component" value="Unassembled WGS sequence"/>
</dbReference>
<feature type="transmembrane region" description="Helical" evidence="2">
    <location>
        <begin position="301"/>
        <end position="321"/>
    </location>
</feature>